<keyword evidence="11" id="KW-0677">Repeat</keyword>
<evidence type="ECO:0000256" key="4">
    <source>
        <dbReference type="ARBA" id="ARBA00022452"/>
    </source>
</evidence>
<keyword evidence="12" id="KW-0204">Cytolysis</keyword>
<evidence type="ECO:0000256" key="10">
    <source>
        <dbReference type="ARBA" id="ARBA00022729"/>
    </source>
</evidence>
<dbReference type="Pfam" id="PF00057">
    <property type="entry name" value="Ldl_recept_a"/>
    <property type="match status" value="1"/>
</dbReference>
<dbReference type="OrthoDB" id="6150863at2759"/>
<dbReference type="InterPro" id="IPR020863">
    <property type="entry name" value="MACPF_CS"/>
</dbReference>
<keyword evidence="9" id="KW-0812">Transmembrane</keyword>
<evidence type="ECO:0000256" key="15">
    <source>
        <dbReference type="ARBA" id="ARBA00023058"/>
    </source>
</evidence>
<keyword evidence="15" id="KW-0473">Membrane attack complex</keyword>
<proteinExistence type="inferred from homology"/>
<dbReference type="GO" id="GO:0006957">
    <property type="term" value="P:complement activation, alternative pathway"/>
    <property type="evidence" value="ECO:0007669"/>
    <property type="project" value="UniProtKB-KW"/>
</dbReference>
<dbReference type="PROSITE" id="PS01209">
    <property type="entry name" value="LDLRA_1"/>
    <property type="match status" value="1"/>
</dbReference>
<keyword evidence="14" id="KW-0180">Complement pathway</keyword>
<evidence type="ECO:0000256" key="6">
    <source>
        <dbReference type="ARBA" id="ARBA00022536"/>
    </source>
</evidence>
<dbReference type="PROSITE" id="PS51412">
    <property type="entry name" value="MACPF_2"/>
    <property type="match status" value="1"/>
</dbReference>
<dbReference type="GO" id="GO:0005579">
    <property type="term" value="C:membrane attack complex"/>
    <property type="evidence" value="ECO:0007669"/>
    <property type="project" value="UniProtKB-KW"/>
</dbReference>
<dbReference type="InterPro" id="IPR036383">
    <property type="entry name" value="TSP1_rpt_sf"/>
</dbReference>
<reference evidence="26" key="1">
    <citation type="submission" date="2025-08" db="UniProtKB">
        <authorList>
            <consortium name="RefSeq"/>
        </authorList>
    </citation>
    <scope>IDENTIFICATION</scope>
</reference>
<feature type="signal peptide" evidence="23">
    <location>
        <begin position="1"/>
        <end position="20"/>
    </location>
</feature>
<dbReference type="Gene3D" id="2.20.100.10">
    <property type="entry name" value="Thrombospondin type-1 (TSP1) repeat"/>
    <property type="match status" value="1"/>
</dbReference>
<dbReference type="InterPro" id="IPR000884">
    <property type="entry name" value="TSP1_rpt"/>
</dbReference>
<keyword evidence="17 21" id="KW-1015">Disulfide bond</keyword>
<dbReference type="GO" id="GO:0005576">
    <property type="term" value="C:extracellular region"/>
    <property type="evidence" value="ECO:0007669"/>
    <property type="project" value="UniProtKB-SubCell"/>
</dbReference>
<dbReference type="PROSITE" id="PS50068">
    <property type="entry name" value="LDLRA_2"/>
    <property type="match status" value="1"/>
</dbReference>
<keyword evidence="16" id="KW-0472">Membrane</keyword>
<comment type="caution">
    <text evidence="21">Lacks conserved residue(s) required for the propagation of feature annotation.</text>
</comment>
<evidence type="ECO:0000313" key="26">
    <source>
        <dbReference type="RefSeq" id="XP_016041464.2"/>
    </source>
</evidence>
<keyword evidence="7" id="KW-1052">Target cell membrane</keyword>
<feature type="region of interest" description="Disordered" evidence="22">
    <location>
        <begin position="564"/>
        <end position="586"/>
    </location>
</feature>
<keyword evidence="6" id="KW-0245">EGF-like domain</keyword>
<evidence type="ECO:0000256" key="16">
    <source>
        <dbReference type="ARBA" id="ARBA00023136"/>
    </source>
</evidence>
<organism evidence="25 26">
    <name type="scientific">Erinaceus europaeus</name>
    <name type="common">Western European hedgehog</name>
    <dbReference type="NCBI Taxonomy" id="9365"/>
    <lineage>
        <taxon>Eukaryota</taxon>
        <taxon>Metazoa</taxon>
        <taxon>Chordata</taxon>
        <taxon>Craniata</taxon>
        <taxon>Vertebrata</taxon>
        <taxon>Euteleostomi</taxon>
        <taxon>Mammalia</taxon>
        <taxon>Eutheria</taxon>
        <taxon>Laurasiatheria</taxon>
        <taxon>Eulipotyphla</taxon>
        <taxon>Erinaceidae</taxon>
        <taxon>Erinaceinae</taxon>
        <taxon>Erinaceus</taxon>
    </lineage>
</organism>
<evidence type="ECO:0000256" key="1">
    <source>
        <dbReference type="ARBA" id="ARBA00004276"/>
    </source>
</evidence>
<evidence type="ECO:0000256" key="11">
    <source>
        <dbReference type="ARBA" id="ARBA00022737"/>
    </source>
</evidence>
<keyword evidence="25" id="KW-1185">Reference proteome</keyword>
<evidence type="ECO:0000256" key="17">
    <source>
        <dbReference type="ARBA" id="ARBA00023157"/>
    </source>
</evidence>
<evidence type="ECO:0000313" key="25">
    <source>
        <dbReference type="Proteomes" id="UP001652624"/>
    </source>
</evidence>
<dbReference type="PRINTS" id="PR01705">
    <property type="entry name" value="TSP1REPEAT"/>
</dbReference>
<evidence type="ECO:0000256" key="5">
    <source>
        <dbReference type="ARBA" id="ARBA00022525"/>
    </source>
</evidence>
<dbReference type="SUPFAM" id="SSF57424">
    <property type="entry name" value="LDL receptor-like module"/>
    <property type="match status" value="1"/>
</dbReference>
<dbReference type="InterPro" id="IPR020864">
    <property type="entry name" value="MACPF"/>
</dbReference>
<evidence type="ECO:0000256" key="14">
    <source>
        <dbReference type="ARBA" id="ARBA00022875"/>
    </source>
</evidence>
<dbReference type="Pfam" id="PF01823">
    <property type="entry name" value="MACPF"/>
    <property type="match status" value="1"/>
</dbReference>
<evidence type="ECO:0000256" key="9">
    <source>
        <dbReference type="ARBA" id="ARBA00022692"/>
    </source>
</evidence>
<dbReference type="InterPro" id="IPR023415">
    <property type="entry name" value="LDLR_class-A_CS"/>
</dbReference>
<dbReference type="PANTHER" id="PTHR45742">
    <property type="entry name" value="COMPLEMENT COMPONENT C6"/>
    <property type="match status" value="1"/>
</dbReference>
<evidence type="ECO:0000256" key="22">
    <source>
        <dbReference type="SAM" id="MobiDB-lite"/>
    </source>
</evidence>
<gene>
    <name evidence="26" type="primary">C8A</name>
</gene>
<dbReference type="PROSITE" id="PS00022">
    <property type="entry name" value="EGF_1"/>
    <property type="match status" value="1"/>
</dbReference>
<dbReference type="InterPro" id="IPR000742">
    <property type="entry name" value="EGF"/>
</dbReference>
<evidence type="ECO:0000256" key="19">
    <source>
        <dbReference type="ARBA" id="ARBA00023180"/>
    </source>
</evidence>
<dbReference type="CTD" id="731"/>
<dbReference type="GeneID" id="103109036"/>
<keyword evidence="20" id="KW-1053">Target membrane</keyword>
<name>A0A1S3W679_ERIEU</name>
<evidence type="ECO:0000256" key="23">
    <source>
        <dbReference type="SAM" id="SignalP"/>
    </source>
</evidence>
<dbReference type="PRINTS" id="PR00764">
    <property type="entry name" value="COMPLEMENTC9"/>
</dbReference>
<feature type="disulfide bond" evidence="21">
    <location>
        <begin position="115"/>
        <end position="130"/>
    </location>
</feature>
<dbReference type="SMART" id="SM00457">
    <property type="entry name" value="MACPF"/>
    <property type="match status" value="1"/>
</dbReference>
<keyword evidence="10 23" id="KW-0732">Signal</keyword>
<evidence type="ECO:0000256" key="8">
    <source>
        <dbReference type="ARBA" id="ARBA00022588"/>
    </source>
</evidence>
<keyword evidence="19" id="KW-0325">Glycoprotein</keyword>
<dbReference type="Gene3D" id="4.10.400.10">
    <property type="entry name" value="Low-density Lipoprotein Receptor"/>
    <property type="match status" value="1"/>
</dbReference>
<dbReference type="InterPro" id="IPR036055">
    <property type="entry name" value="LDL_receptor-like_sf"/>
</dbReference>
<dbReference type="GO" id="GO:0006958">
    <property type="term" value="P:complement activation, classical pathway"/>
    <property type="evidence" value="ECO:0007669"/>
    <property type="project" value="UniProtKB-KW"/>
</dbReference>
<dbReference type="SUPFAM" id="SSF82895">
    <property type="entry name" value="TSP-1 type 1 repeat"/>
    <property type="match status" value="2"/>
</dbReference>
<dbReference type="PROSITE" id="PS50092">
    <property type="entry name" value="TSP1"/>
    <property type="match status" value="2"/>
</dbReference>
<dbReference type="SMART" id="SM00192">
    <property type="entry name" value="LDLa"/>
    <property type="match status" value="1"/>
</dbReference>
<dbReference type="InterPro" id="IPR001862">
    <property type="entry name" value="MAC_perforin"/>
</dbReference>
<evidence type="ECO:0000256" key="7">
    <source>
        <dbReference type="ARBA" id="ARBA00022537"/>
    </source>
</evidence>
<dbReference type="PROSITE" id="PS00279">
    <property type="entry name" value="MACPF_1"/>
    <property type="match status" value="1"/>
</dbReference>
<keyword evidence="18" id="KW-0179">Complement alternate pathway</keyword>
<comment type="subcellular location">
    <subcellularLocation>
        <location evidence="2">Secreted</location>
    </subcellularLocation>
    <subcellularLocation>
        <location evidence="1">Target cell membrane</location>
        <topology evidence="1">Multi-pass membrane protein</topology>
    </subcellularLocation>
</comment>
<feature type="chain" id="PRO_5047434243" evidence="23">
    <location>
        <begin position="21"/>
        <end position="586"/>
    </location>
</feature>
<feature type="disulfide bond" evidence="21">
    <location>
        <begin position="96"/>
        <end position="108"/>
    </location>
</feature>
<dbReference type="InterPro" id="IPR048831">
    <property type="entry name" value="C8A_B_C6_EGF-like"/>
</dbReference>
<evidence type="ECO:0000256" key="12">
    <source>
        <dbReference type="ARBA" id="ARBA00022852"/>
    </source>
</evidence>
<evidence type="ECO:0000256" key="13">
    <source>
        <dbReference type="ARBA" id="ARBA00022859"/>
    </source>
</evidence>
<dbReference type="RefSeq" id="XP_016041464.2">
    <property type="nucleotide sequence ID" value="XM_016185978.2"/>
</dbReference>
<feature type="domain" description="MACPF" evidence="24">
    <location>
        <begin position="136"/>
        <end position="500"/>
    </location>
</feature>
<evidence type="ECO:0000256" key="18">
    <source>
        <dbReference type="ARBA" id="ARBA00023162"/>
    </source>
</evidence>
<dbReference type="GO" id="GO:0044218">
    <property type="term" value="C:other organism cell membrane"/>
    <property type="evidence" value="ECO:0007669"/>
    <property type="project" value="UniProtKB-KW"/>
</dbReference>
<protein>
    <submittedName>
        <fullName evidence="26">Complement component C8 alpha chain</fullName>
    </submittedName>
</protein>
<evidence type="ECO:0000256" key="3">
    <source>
        <dbReference type="ARBA" id="ARBA00009214"/>
    </source>
</evidence>
<keyword evidence="8" id="KW-0399">Innate immunity</keyword>
<evidence type="ECO:0000256" key="21">
    <source>
        <dbReference type="PROSITE-ProRule" id="PRU00124"/>
    </source>
</evidence>
<dbReference type="Proteomes" id="UP001652624">
    <property type="component" value="Chromosome 13"/>
</dbReference>
<comment type="similarity">
    <text evidence="3">Belongs to the complement C6/C7/C8/C9 family.</text>
</comment>
<dbReference type="AlphaFoldDB" id="A0A1S3W679"/>
<dbReference type="PANTHER" id="PTHR45742:SF1">
    <property type="entry name" value="COMPLEMENT COMPONENT C8 ALPHA CHAIN"/>
    <property type="match status" value="1"/>
</dbReference>
<accession>A0A1S3W679</accession>
<sequence length="586" mass="65809">MFGFSFFILSLMTCQPGVTTQDKVNRRATEHAAPTAVTCRLDNWSEWTDCFPCQDKKYRYRSLLQPNKFGGTICSGDIWDQASCHSPTTCLQQAQCGQDFQCKETGRCLKRHLVCNGDRDCLDGSDEDNCEDARVPENDCSQYDPIPGSERAASGYNILTQKYVQSVYDARYYGGQCETVYNGEWRELRYDPACERLYYGEDEKYFRKPYNFLKYHFEALADTTISSEMYDNAKDLFSKIRNDKFVSAGVTIGIGPAKSPFSVEGGVSGSEDSKLLNELSKYNNKKYGFLRIFTKVQTANFKMRRDNIMLDEGMLQSLMELPNQYNYGMYAKFINDYGTHYITSGSMGGTYEYILVLDKDKMKTSAVTSKDVEKCFGGSLGITYDYKENTQIGGGLSGKSCENIGGGKIGKYLKNKIIENAISRVQGGSTGWGGGLAANSSTITYRSWGRSLKYNPTVIDFEMQPIYKILQHTNLGPLDTKRQNLRRALDQYLMEFNACRCGPCFNNGEPILTGTSCSCQCPQGRKGLACEHMELEDARADGRWSCWSSWSSCRAGTQERRRECNNPAPQNGGASCPGWSVQTQTC</sequence>
<dbReference type="CDD" id="cd00112">
    <property type="entry name" value="LDLa"/>
    <property type="match status" value="1"/>
</dbReference>
<keyword evidence="4" id="KW-1134">Transmembrane beta strand</keyword>
<evidence type="ECO:0000256" key="20">
    <source>
        <dbReference type="ARBA" id="ARBA00023298"/>
    </source>
</evidence>
<dbReference type="InterPro" id="IPR002172">
    <property type="entry name" value="LDrepeatLR_classA_rpt"/>
</dbReference>
<dbReference type="GO" id="GO:0031640">
    <property type="term" value="P:killing of cells of another organism"/>
    <property type="evidence" value="ECO:0007669"/>
    <property type="project" value="UniProtKB-KW"/>
</dbReference>
<evidence type="ECO:0000259" key="24">
    <source>
        <dbReference type="PROSITE" id="PS51412"/>
    </source>
</evidence>
<evidence type="ECO:0000256" key="2">
    <source>
        <dbReference type="ARBA" id="ARBA00004613"/>
    </source>
</evidence>
<keyword evidence="5" id="KW-0964">Secreted</keyword>
<dbReference type="SMART" id="SM00209">
    <property type="entry name" value="TSP1"/>
    <property type="match status" value="2"/>
</dbReference>
<dbReference type="Pfam" id="PF21195">
    <property type="entry name" value="EGF_C8A_B_C6"/>
    <property type="match status" value="1"/>
</dbReference>
<keyword evidence="13" id="KW-0391">Immunity</keyword>